<protein>
    <submittedName>
        <fullName evidence="2">Uncharacterized protein</fullName>
    </submittedName>
</protein>
<accession>A0ABR3ADG3</accession>
<dbReference type="PANTHER" id="PTHR38797:SF4">
    <property type="entry name" value="NUCLEAR PORE COMPLEX PROTEIN NUP85"/>
    <property type="match status" value="1"/>
</dbReference>
<proteinExistence type="predicted"/>
<dbReference type="Proteomes" id="UP001437256">
    <property type="component" value="Unassembled WGS sequence"/>
</dbReference>
<organism evidence="2 3">
    <name type="scientific">Marasmius tenuissimus</name>
    <dbReference type="NCBI Taxonomy" id="585030"/>
    <lineage>
        <taxon>Eukaryota</taxon>
        <taxon>Fungi</taxon>
        <taxon>Dikarya</taxon>
        <taxon>Basidiomycota</taxon>
        <taxon>Agaricomycotina</taxon>
        <taxon>Agaricomycetes</taxon>
        <taxon>Agaricomycetidae</taxon>
        <taxon>Agaricales</taxon>
        <taxon>Marasmiineae</taxon>
        <taxon>Marasmiaceae</taxon>
        <taxon>Marasmius</taxon>
    </lineage>
</organism>
<dbReference type="EMBL" id="JBBXMP010000004">
    <property type="protein sequence ID" value="KAL0071043.1"/>
    <property type="molecule type" value="Genomic_DNA"/>
</dbReference>
<feature type="region of interest" description="Disordered" evidence="1">
    <location>
        <begin position="208"/>
        <end position="230"/>
    </location>
</feature>
<evidence type="ECO:0000256" key="1">
    <source>
        <dbReference type="SAM" id="MobiDB-lite"/>
    </source>
</evidence>
<reference evidence="2 3" key="1">
    <citation type="submission" date="2024-05" db="EMBL/GenBank/DDBJ databases">
        <title>A draft genome resource for the thread blight pathogen Marasmius tenuissimus strain MS-2.</title>
        <authorList>
            <person name="Yulfo-Soto G.E."/>
            <person name="Baruah I.K."/>
            <person name="Amoako-Attah I."/>
            <person name="Bukari Y."/>
            <person name="Meinhardt L.W."/>
            <person name="Bailey B.A."/>
            <person name="Cohen S.P."/>
        </authorList>
    </citation>
    <scope>NUCLEOTIDE SEQUENCE [LARGE SCALE GENOMIC DNA]</scope>
    <source>
        <strain evidence="2 3">MS-2</strain>
    </source>
</reference>
<comment type="caution">
    <text evidence="2">The sequence shown here is derived from an EMBL/GenBank/DDBJ whole genome shotgun (WGS) entry which is preliminary data.</text>
</comment>
<keyword evidence="3" id="KW-1185">Reference proteome</keyword>
<dbReference type="InterPro" id="IPR022085">
    <property type="entry name" value="OpdG"/>
</dbReference>
<dbReference type="InterPro" id="IPR053204">
    <property type="entry name" value="Oxopyrrolidines_Biosynth-assoc"/>
</dbReference>
<name>A0ABR3ADG3_9AGAR</name>
<sequence length="280" mass="31000">MTAATGYAAVDQYRDAIQDLINGGNVEAAVSKLTQPTLDAISRTTHGGSDGGDDKVEDTLWGLWSAFVRAARETPEEKVHDRLITGLQTIKSLPPVLVQKNGDKEQYSIWDLRVWDDLPVFGAELREEWNYTDEGDETKRTQWANLNAFVARIVVAQLSDFELYAIWTLRDALESPELDEGDASLNGHVPAAAQWIFIAGSLIYENDREWSPPPNQGNPARGGPLAPDVKKGFSKERWALWKKGFQAVSKNSGSQVAEGTKGTATKALQKMEEIENKSQR</sequence>
<evidence type="ECO:0000313" key="3">
    <source>
        <dbReference type="Proteomes" id="UP001437256"/>
    </source>
</evidence>
<evidence type="ECO:0000313" key="2">
    <source>
        <dbReference type="EMBL" id="KAL0071043.1"/>
    </source>
</evidence>
<gene>
    <name evidence="2" type="ORF">AAF712_001601</name>
</gene>
<dbReference type="PANTHER" id="PTHR38797">
    <property type="entry name" value="NUCLEAR PORE COMPLEX PROTEIN NUP85-RELATED"/>
    <property type="match status" value="1"/>
</dbReference>
<dbReference type="Pfam" id="PF12311">
    <property type="entry name" value="DUF3632"/>
    <property type="match status" value="1"/>
</dbReference>